<feature type="transmembrane region" description="Helical" evidence="7">
    <location>
        <begin position="37"/>
        <end position="54"/>
    </location>
</feature>
<evidence type="ECO:0000259" key="9">
    <source>
        <dbReference type="Pfam" id="PF20730"/>
    </source>
</evidence>
<evidence type="ECO:0000256" key="7">
    <source>
        <dbReference type="SAM" id="Phobius"/>
    </source>
</evidence>
<proteinExistence type="inferred from homology"/>
<dbReference type="Pfam" id="PF04239">
    <property type="entry name" value="DUF421"/>
    <property type="match status" value="1"/>
</dbReference>
<dbReference type="EMBL" id="AVQL01000450">
    <property type="protein sequence ID" value="KEQ00464.1"/>
    <property type="molecule type" value="Genomic_DNA"/>
</dbReference>
<gene>
    <name evidence="10" type="ORF">SASC598J21_017330</name>
</gene>
<comment type="subcellular location">
    <subcellularLocation>
        <location evidence="1">Cell membrane</location>
        <topology evidence="1">Multi-pass membrane protein</topology>
    </subcellularLocation>
</comment>
<sequence length="216" mass="24127">MNPIYLNIIFKMLVAFCILLVYINLSGKGSLAPISAIDQVGNVVLGAIIGGPLYNPSISITLLMSASIFWAGLLLLVRYTTFKRNIAKDFVDGTSIRLMENGIVLSQNFRKAKLSIRDFIMLLHQRGYNSLEALSDVWFEYNGQMTVVKKGDPSMAVVVVENGVVNYPSLKSLGHDEKWLENELNRLGEKLDDVFLAEVHDNKLWVYPDVQKSSGN</sequence>
<evidence type="ECO:0000256" key="6">
    <source>
        <dbReference type="ARBA" id="ARBA00023136"/>
    </source>
</evidence>
<dbReference type="InterPro" id="IPR023090">
    <property type="entry name" value="UPF0702_alpha/beta_dom_sf"/>
</dbReference>
<evidence type="ECO:0000313" key="10">
    <source>
        <dbReference type="EMBL" id="KEQ00464.1"/>
    </source>
</evidence>
<dbReference type="PANTHER" id="PTHR34582">
    <property type="entry name" value="UPF0702 TRANSMEMBRANE PROTEIN YCAP"/>
    <property type="match status" value="1"/>
</dbReference>
<feature type="transmembrane region" description="Helical" evidence="7">
    <location>
        <begin position="60"/>
        <end position="79"/>
    </location>
</feature>
<feature type="domain" description="YetF C-terminal" evidence="8">
    <location>
        <begin position="85"/>
        <end position="199"/>
    </location>
</feature>
<evidence type="ECO:0000256" key="1">
    <source>
        <dbReference type="ARBA" id="ARBA00004651"/>
    </source>
</evidence>
<dbReference type="Proteomes" id="UP000027644">
    <property type="component" value="Unassembled WGS sequence"/>
</dbReference>
<organism evidence="10 11">
    <name type="scientific">Snodgrassella alvi SCGC AB-598-J21</name>
    <dbReference type="NCBI Taxonomy" id="1385367"/>
    <lineage>
        <taxon>Bacteria</taxon>
        <taxon>Pseudomonadati</taxon>
        <taxon>Pseudomonadota</taxon>
        <taxon>Betaproteobacteria</taxon>
        <taxon>Neisseriales</taxon>
        <taxon>Neisseriaceae</taxon>
        <taxon>Snodgrassella</taxon>
    </lineage>
</organism>
<evidence type="ECO:0000256" key="4">
    <source>
        <dbReference type="ARBA" id="ARBA00022692"/>
    </source>
</evidence>
<dbReference type="InterPro" id="IPR048454">
    <property type="entry name" value="YetF_N"/>
</dbReference>
<evidence type="ECO:0000259" key="8">
    <source>
        <dbReference type="Pfam" id="PF04239"/>
    </source>
</evidence>
<dbReference type="GO" id="GO:0005886">
    <property type="term" value="C:plasma membrane"/>
    <property type="evidence" value="ECO:0007669"/>
    <property type="project" value="UniProtKB-SubCell"/>
</dbReference>
<dbReference type="InterPro" id="IPR007353">
    <property type="entry name" value="DUF421"/>
</dbReference>
<reference evidence="10 11" key="1">
    <citation type="journal article" date="2014" name="PLoS Genet.">
        <title>Hidden diversity in honey bee gut symbionts detected by single-cell genomics.</title>
        <authorList>
            <person name="Engel P."/>
            <person name="Stepanauskas R."/>
            <person name="Moran N."/>
        </authorList>
    </citation>
    <scope>NUCLEOTIDE SEQUENCE [LARGE SCALE GENOMIC DNA]</scope>
    <source>
        <strain evidence="10 11">SCGC AB-598-J21</strain>
    </source>
</reference>
<dbReference type="Pfam" id="PF20730">
    <property type="entry name" value="YetF_N"/>
    <property type="match status" value="1"/>
</dbReference>
<dbReference type="Gene3D" id="3.30.240.20">
    <property type="entry name" value="bsu07140 like domains"/>
    <property type="match status" value="2"/>
</dbReference>
<feature type="domain" description="YetF-like N-terminal transmembrane" evidence="9">
    <location>
        <begin position="5"/>
        <end position="79"/>
    </location>
</feature>
<dbReference type="AlphaFoldDB" id="A0A074VZ17"/>
<evidence type="ECO:0000256" key="2">
    <source>
        <dbReference type="ARBA" id="ARBA00006448"/>
    </source>
</evidence>
<keyword evidence="4 7" id="KW-0812">Transmembrane</keyword>
<keyword evidence="6 7" id="KW-0472">Membrane</keyword>
<comment type="caution">
    <text evidence="10">The sequence shown here is derived from an EMBL/GenBank/DDBJ whole genome shotgun (WGS) entry which is preliminary data.</text>
</comment>
<accession>A0A074VZ17</accession>
<keyword evidence="3" id="KW-1003">Cell membrane</keyword>
<name>A0A074VZ17_9NEIS</name>
<dbReference type="PANTHER" id="PTHR34582:SF6">
    <property type="entry name" value="UPF0702 TRANSMEMBRANE PROTEIN YCAP"/>
    <property type="match status" value="1"/>
</dbReference>
<evidence type="ECO:0000256" key="3">
    <source>
        <dbReference type="ARBA" id="ARBA00022475"/>
    </source>
</evidence>
<protein>
    <submittedName>
        <fullName evidence="10">Putative membrane protein</fullName>
    </submittedName>
</protein>
<feature type="transmembrane region" description="Helical" evidence="7">
    <location>
        <begin position="6"/>
        <end position="25"/>
    </location>
</feature>
<keyword evidence="5 7" id="KW-1133">Transmembrane helix</keyword>
<evidence type="ECO:0000256" key="5">
    <source>
        <dbReference type="ARBA" id="ARBA00022989"/>
    </source>
</evidence>
<comment type="similarity">
    <text evidence="2">Belongs to the UPF0702 family.</text>
</comment>
<evidence type="ECO:0000313" key="11">
    <source>
        <dbReference type="Proteomes" id="UP000027644"/>
    </source>
</evidence>